<organism evidence="3 4">
    <name type="scientific">Yersinia similis</name>
    <dbReference type="NCBI Taxonomy" id="367190"/>
    <lineage>
        <taxon>Bacteria</taxon>
        <taxon>Pseudomonadati</taxon>
        <taxon>Pseudomonadota</taxon>
        <taxon>Gammaproteobacteria</taxon>
        <taxon>Enterobacterales</taxon>
        <taxon>Yersiniaceae</taxon>
        <taxon>Yersinia</taxon>
    </lineage>
</organism>
<dbReference type="Proteomes" id="UP000038204">
    <property type="component" value="Unassembled WGS sequence"/>
</dbReference>
<dbReference type="Pfam" id="PF09327">
    <property type="entry name" value="Phage_Tail_Tip"/>
    <property type="match status" value="1"/>
</dbReference>
<dbReference type="InterPro" id="IPR055385">
    <property type="entry name" value="GpJ_HDII-ins2"/>
</dbReference>
<evidence type="ECO:0000259" key="2">
    <source>
        <dbReference type="PROSITE" id="PS50853"/>
    </source>
</evidence>
<dbReference type="CDD" id="cd00063">
    <property type="entry name" value="FN3"/>
    <property type="match status" value="1"/>
</dbReference>
<feature type="domain" description="Fibronectin type-III" evidence="2">
    <location>
        <begin position="718"/>
        <end position="814"/>
    </location>
</feature>
<sequence length="1067" mass="116573">MARKQIKGRKGGGGNATTPVESPDSLASTATAKILLAIGCGEFFGELNKKNTYLDGTVIQNADGTENFPGVRLDFRPGTQSQTYIPGMPNVENEITVNTELKSDTPWVRSVTNIQLSAVRLRFGFPSLQRQSDNGDVGGYRIEYAIDVSTDGGAYVTMLSTAVDGKTTTLYERSHRINLPKATTGWQIRVRRITPNATSGRIADKMNIEAIAEVIDAKLRYPNTALLYLEFDATQFQNIPVISWETETQIVKVPSNYNPTTREYIGIWDGSFKWAYTNNPVWCSYAVETSKMDGLGRRIDTTQIDKWELYRIAQYCDQPVPDGRGGSGTEPRFTCDVCIQSQAEAFTVLRDLAAIYRGMTYWGNNQLCTLADMPRDVDYIFTRASVIDGRFTYGGGSEKKRYTTAMVSWSDPANNFQDAIEAISDNDLVRRYGVNQLDMTAIGCIRQTEANRRGRWALLTNSKDRTVNFNVGLDGAIPLPGHIIGVADDMLSGRKMGGRISSVSGRNITLDRVADVKAGDRLLVNLPNGVAQGRTVQVVNGKVITVTTAYSEVPAAESGWSVDADDLAIQQYRVTGISDNDDNTYSISSVQHDPDKYERIDTGARIDERPISVIPPGVQPPPTNVVIDSFSALSQGLAITTLRVTWEPAASAIAYEAEWRRDNGNWISAPRTSAQGFQVEGIYAGQYQARVRAINPSEISSIWANAQETTLNGKEGNPPMPVGFASTGILFGITLSWGYPEGAEDALKTEIEYSLSADGTDAMLLSDVPHPQRNYTMQGLRAGQVFWFRARIVDKSGNQSPWIDWVRGMSSTDTSAILEAIGDDFINNTVAGQQLINDDFMNAEGILETAKANNASIWQQWAQYGENKAGVIHLTTTVADAERAFAEFETLVTATFEDQTAAIDQKMTAVVDANGASATYSLRAGLNYNGQFVSAGMVIGAEFINGIAKSSIGFTADQFILLSGPTGNLFSPFAVVNGQVFMNDAFIANASIGRGKITDTLESDNYAQGISGLKLDFKNGNAEFNNVNLRGNITMDNTINGIRTIVDYRGQRTYHANGQPAIICGYF</sequence>
<dbReference type="PROSITE" id="PS50853">
    <property type="entry name" value="FN3"/>
    <property type="match status" value="1"/>
</dbReference>
<feature type="region of interest" description="Disordered" evidence="1">
    <location>
        <begin position="1"/>
        <end position="24"/>
    </location>
</feature>
<evidence type="ECO:0000313" key="4">
    <source>
        <dbReference type="Proteomes" id="UP000038204"/>
    </source>
</evidence>
<proteinExistence type="predicted"/>
<evidence type="ECO:0000313" key="3">
    <source>
        <dbReference type="EMBL" id="CNI69239.1"/>
    </source>
</evidence>
<dbReference type="InterPro" id="IPR013783">
    <property type="entry name" value="Ig-like_fold"/>
</dbReference>
<dbReference type="Gene3D" id="2.60.40.10">
    <property type="entry name" value="Immunoglobulins"/>
    <property type="match status" value="2"/>
</dbReference>
<dbReference type="SUPFAM" id="SSF49265">
    <property type="entry name" value="Fibronectin type III"/>
    <property type="match status" value="1"/>
</dbReference>
<dbReference type="InterPro" id="IPR003961">
    <property type="entry name" value="FN3_dom"/>
</dbReference>
<dbReference type="InterPro" id="IPR032876">
    <property type="entry name" value="J_dom"/>
</dbReference>
<protein>
    <submittedName>
        <fullName evidence="3">Putative phage host specificity protein</fullName>
    </submittedName>
</protein>
<dbReference type="InterPro" id="IPR053171">
    <property type="entry name" value="Viral_Tip_Attach_Protein"/>
</dbReference>
<dbReference type="EMBL" id="CQBK01000049">
    <property type="protein sequence ID" value="CNI69239.1"/>
    <property type="molecule type" value="Genomic_DNA"/>
</dbReference>
<name>A0A0T9RL38_9GAMM</name>
<dbReference type="RefSeq" id="WP_049601427.1">
    <property type="nucleotide sequence ID" value="NZ_CPZI01000017.1"/>
</dbReference>
<dbReference type="InterPro" id="IPR036116">
    <property type="entry name" value="FN3_sf"/>
</dbReference>
<evidence type="ECO:0000256" key="1">
    <source>
        <dbReference type="SAM" id="MobiDB-lite"/>
    </source>
</evidence>
<dbReference type="PANTHER" id="PTHR36251:SF2">
    <property type="entry name" value="GIFSY-2 PROPHAGE HOST SPECIFICITY PROTEIN J, PHAGE LAMBDA"/>
    <property type="match status" value="1"/>
</dbReference>
<dbReference type="SMART" id="SM00060">
    <property type="entry name" value="FN3"/>
    <property type="match status" value="2"/>
</dbReference>
<reference evidence="3 4" key="1">
    <citation type="submission" date="2015-03" db="EMBL/GenBank/DDBJ databases">
        <authorList>
            <person name="Murphy D."/>
        </authorList>
    </citation>
    <scope>NUCLEOTIDE SEQUENCE [LARGE SCALE GENOMIC DNA]</scope>
    <source>
        <strain evidence="3 4">Y233</strain>
    </source>
</reference>
<dbReference type="AlphaFoldDB" id="A0A0T9RL38"/>
<feature type="compositionally biased region" description="Basic residues" evidence="1">
    <location>
        <begin position="1"/>
        <end position="10"/>
    </location>
</feature>
<dbReference type="Pfam" id="PF24801">
    <property type="entry name" value="FNIII-A_GpJ"/>
    <property type="match status" value="1"/>
</dbReference>
<dbReference type="Pfam" id="PF13550">
    <property type="entry name" value="Phage-tail_3"/>
    <property type="match status" value="1"/>
</dbReference>
<dbReference type="PANTHER" id="PTHR36251">
    <property type="entry name" value="FELS-1 PROPHAGE HOST SPECIFICITY PROTEIN-RELATED"/>
    <property type="match status" value="1"/>
</dbReference>
<accession>A0A0T9RL38</accession>
<dbReference type="InterPro" id="IPR015406">
    <property type="entry name" value="GpJ_CSF"/>
</dbReference>
<gene>
    <name evidence="3" type="ORF">ERS008667_04098</name>
</gene>